<dbReference type="RefSeq" id="WP_202958258.1">
    <property type="nucleotide sequence ID" value="NZ_JAPCID010000043.1"/>
</dbReference>
<evidence type="ECO:0000256" key="4">
    <source>
        <dbReference type="ARBA" id="ARBA00023125"/>
    </source>
</evidence>
<name>A0ABT4RQ73_9ACTN</name>
<evidence type="ECO:0000256" key="5">
    <source>
        <dbReference type="ARBA" id="ARBA00023163"/>
    </source>
</evidence>
<organism evidence="8 9">
    <name type="scientific">Solirubrobacter deserti</name>
    <dbReference type="NCBI Taxonomy" id="2282478"/>
    <lineage>
        <taxon>Bacteria</taxon>
        <taxon>Bacillati</taxon>
        <taxon>Actinomycetota</taxon>
        <taxon>Thermoleophilia</taxon>
        <taxon>Solirubrobacterales</taxon>
        <taxon>Solirubrobacteraceae</taxon>
        <taxon>Solirubrobacter</taxon>
    </lineage>
</organism>
<keyword evidence="5" id="KW-0804">Transcription</keyword>
<dbReference type="GO" id="GO:0003677">
    <property type="term" value="F:DNA binding"/>
    <property type="evidence" value="ECO:0007669"/>
    <property type="project" value="UniProtKB-KW"/>
</dbReference>
<gene>
    <name evidence="8" type="ORF">OJ962_24450</name>
</gene>
<dbReference type="Pfam" id="PF00455">
    <property type="entry name" value="DeoRC"/>
    <property type="match status" value="1"/>
</dbReference>
<dbReference type="EMBL" id="JAPCID010000043">
    <property type="protein sequence ID" value="MDA0140671.1"/>
    <property type="molecule type" value="Genomic_DNA"/>
</dbReference>
<comment type="caution">
    <text evidence="8">The sequence shown here is derived from an EMBL/GenBank/DDBJ whole genome shotgun (WGS) entry which is preliminary data.</text>
</comment>
<dbReference type="InterPro" id="IPR050313">
    <property type="entry name" value="Carb_Metab_HTH_regulators"/>
</dbReference>
<evidence type="ECO:0000313" key="8">
    <source>
        <dbReference type="EMBL" id="MDA0140671.1"/>
    </source>
</evidence>
<evidence type="ECO:0000256" key="2">
    <source>
        <dbReference type="ARBA" id="ARBA00022491"/>
    </source>
</evidence>
<dbReference type="SMART" id="SM00420">
    <property type="entry name" value="HTH_DEOR"/>
    <property type="match status" value="1"/>
</dbReference>
<dbReference type="SMART" id="SM01134">
    <property type="entry name" value="DeoRC"/>
    <property type="match status" value="1"/>
</dbReference>
<dbReference type="Pfam" id="PF08220">
    <property type="entry name" value="HTH_DeoR"/>
    <property type="match status" value="1"/>
</dbReference>
<dbReference type="PANTHER" id="PTHR30363">
    <property type="entry name" value="HTH-TYPE TRANSCRIPTIONAL REGULATOR SRLR-RELATED"/>
    <property type="match status" value="1"/>
</dbReference>
<dbReference type="InterPro" id="IPR014036">
    <property type="entry name" value="DeoR-like_C"/>
</dbReference>
<reference evidence="8" key="1">
    <citation type="submission" date="2022-10" db="EMBL/GenBank/DDBJ databases">
        <title>The WGS of Solirubrobacter sp. CPCC 204708.</title>
        <authorList>
            <person name="Jiang Z."/>
        </authorList>
    </citation>
    <scope>NUCLEOTIDE SEQUENCE</scope>
    <source>
        <strain evidence="8">CPCC 204708</strain>
    </source>
</reference>
<dbReference type="SUPFAM" id="SSF46785">
    <property type="entry name" value="Winged helix' DNA-binding domain"/>
    <property type="match status" value="1"/>
</dbReference>
<keyword evidence="9" id="KW-1185">Reference proteome</keyword>
<dbReference type="PRINTS" id="PR00037">
    <property type="entry name" value="HTHLACR"/>
</dbReference>
<evidence type="ECO:0000256" key="6">
    <source>
        <dbReference type="ARBA" id="ARBA00024937"/>
    </source>
</evidence>
<keyword evidence="3" id="KW-0805">Transcription regulation</keyword>
<dbReference type="InterPro" id="IPR018356">
    <property type="entry name" value="Tscrpt_reg_HTH_DeoR_CS"/>
</dbReference>
<dbReference type="PROSITE" id="PS51000">
    <property type="entry name" value="HTH_DEOR_2"/>
    <property type="match status" value="1"/>
</dbReference>
<dbReference type="PANTHER" id="PTHR30363:SF4">
    <property type="entry name" value="GLYCEROL-3-PHOSPHATE REGULON REPRESSOR"/>
    <property type="match status" value="1"/>
</dbReference>
<dbReference type="PROSITE" id="PS00894">
    <property type="entry name" value="HTH_DEOR_1"/>
    <property type="match status" value="1"/>
</dbReference>
<evidence type="ECO:0000259" key="7">
    <source>
        <dbReference type="PROSITE" id="PS51000"/>
    </source>
</evidence>
<dbReference type="InterPro" id="IPR036388">
    <property type="entry name" value="WH-like_DNA-bd_sf"/>
</dbReference>
<evidence type="ECO:0000256" key="3">
    <source>
        <dbReference type="ARBA" id="ARBA00023015"/>
    </source>
</evidence>
<feature type="domain" description="HTH deoR-type" evidence="7">
    <location>
        <begin position="12"/>
        <end position="67"/>
    </location>
</feature>
<dbReference type="Gene3D" id="3.40.50.1360">
    <property type="match status" value="1"/>
</dbReference>
<protein>
    <recommendedName>
        <fullName evidence="1">Lactose phosphotransferase system repressor</fullName>
    </recommendedName>
</protein>
<sequence length="259" mass="27412">MTSPPERGALLKDERQRRILDELTASGRVVATELQTLLDVSPHTIRRDLDELAEAGRLVRVHGGALARSSTAITYEGRQAQGADAKRAVARAAATMLVPGQVVIVDGGSTALALVDAIPPDHTGTFVTHSPPVAAALARLPGAEVVVIGGRLEPRAMVAVGAQTVAAYRQITADVCFLGVWSIHAEHGISQQYPDEADVRRTLLERANLVVGLAHRDKLGTVAPFVVGPADSLTHLATERDAPEPLVAPFRELGVRVLP</sequence>
<comment type="function">
    <text evidence="6">Repressor of the lactose catabolism operon. Galactose-6-phosphate is the inducer.</text>
</comment>
<evidence type="ECO:0000313" key="9">
    <source>
        <dbReference type="Proteomes" id="UP001147700"/>
    </source>
</evidence>
<dbReference type="Proteomes" id="UP001147700">
    <property type="component" value="Unassembled WGS sequence"/>
</dbReference>
<accession>A0ABT4RQ73</accession>
<keyword evidence="4 8" id="KW-0238">DNA-binding</keyword>
<proteinExistence type="predicted"/>
<dbReference type="InterPro" id="IPR037171">
    <property type="entry name" value="NagB/RpiA_transferase-like"/>
</dbReference>
<dbReference type="InterPro" id="IPR001034">
    <property type="entry name" value="DeoR_HTH"/>
</dbReference>
<keyword evidence="2" id="KW-0678">Repressor</keyword>
<dbReference type="SUPFAM" id="SSF100950">
    <property type="entry name" value="NagB/RpiA/CoA transferase-like"/>
    <property type="match status" value="1"/>
</dbReference>
<evidence type="ECO:0000256" key="1">
    <source>
        <dbReference type="ARBA" id="ARBA00021390"/>
    </source>
</evidence>
<dbReference type="InterPro" id="IPR036390">
    <property type="entry name" value="WH_DNA-bd_sf"/>
</dbReference>
<dbReference type="Gene3D" id="1.10.10.10">
    <property type="entry name" value="Winged helix-like DNA-binding domain superfamily/Winged helix DNA-binding domain"/>
    <property type="match status" value="1"/>
</dbReference>